<dbReference type="SUPFAM" id="SSF53822">
    <property type="entry name" value="Periplasmic binding protein-like I"/>
    <property type="match status" value="1"/>
</dbReference>
<name>A0ABR7N6T4_9FIRM</name>
<feature type="domain" description="Periplasmic binding protein" evidence="5">
    <location>
        <begin position="51"/>
        <end position="294"/>
    </location>
</feature>
<evidence type="ECO:0000256" key="1">
    <source>
        <dbReference type="ARBA" id="ARBA00004196"/>
    </source>
</evidence>
<protein>
    <submittedName>
        <fullName evidence="6">ABC transporter substrate-binding protein</fullName>
    </submittedName>
</protein>
<evidence type="ECO:0000313" key="7">
    <source>
        <dbReference type="Proteomes" id="UP000657421"/>
    </source>
</evidence>
<comment type="similarity">
    <text evidence="2">Belongs to the bacterial solute-binding protein 2 family.</text>
</comment>
<evidence type="ECO:0000256" key="2">
    <source>
        <dbReference type="ARBA" id="ARBA00007639"/>
    </source>
</evidence>
<evidence type="ECO:0000313" key="6">
    <source>
        <dbReference type="EMBL" id="MBC8571855.1"/>
    </source>
</evidence>
<sequence length="345" mass="38160">MKRGVLLGILMAGVAFVCSGCQSSGSWQGETSYTSSVTQTETEIDENLIVVGVSQVGAESDWRIAQTNSIKEELTTENGFYMIFDNAQQKQENQIKAVRNFILQEVDYIVLDPIVVSGWDNVLQNAKDAGIPVIVIDRNVELEDDSLYVTSILTDSEAEGRNAGYWLADYLEEQGRDEEDINIVMLLGTEGASAQIGRTKGFAEVAADHENWKILERLGGDFTQAKGRESMETLLEKYDDIDVVISENDNMTFGAVDAIQAAGRSCGPDGDMIMISFDAVRAALEAMMAGEINADFECNPLQGPLLAETIRRLENGEEVEKIQYVDETYFDTTMDLETLMKDRAY</sequence>
<feature type="signal peptide" evidence="4">
    <location>
        <begin position="1"/>
        <end position="17"/>
    </location>
</feature>
<dbReference type="Proteomes" id="UP000657421">
    <property type="component" value="Unassembled WGS sequence"/>
</dbReference>
<comment type="subcellular location">
    <subcellularLocation>
        <location evidence="1">Cell envelope</location>
    </subcellularLocation>
</comment>
<gene>
    <name evidence="6" type="ORF">H8716_01960</name>
</gene>
<dbReference type="CDD" id="cd06309">
    <property type="entry name" value="PBP1_galactofuranose_YtfQ-like"/>
    <property type="match status" value="1"/>
</dbReference>
<organism evidence="6 7">
    <name type="scientific">Jingyaoa shaoxingensis</name>
    <dbReference type="NCBI Taxonomy" id="2763671"/>
    <lineage>
        <taxon>Bacteria</taxon>
        <taxon>Bacillati</taxon>
        <taxon>Bacillota</taxon>
        <taxon>Clostridia</taxon>
        <taxon>Lachnospirales</taxon>
        <taxon>Lachnospiraceae</taxon>
        <taxon>Jingyaoa</taxon>
    </lineage>
</organism>
<dbReference type="Pfam" id="PF13407">
    <property type="entry name" value="Peripla_BP_4"/>
    <property type="match status" value="1"/>
</dbReference>
<dbReference type="RefSeq" id="WP_249306843.1">
    <property type="nucleotide sequence ID" value="NZ_JACRSZ010000001.1"/>
</dbReference>
<reference evidence="6 7" key="1">
    <citation type="submission" date="2020-08" db="EMBL/GenBank/DDBJ databases">
        <title>Genome public.</title>
        <authorList>
            <person name="Liu C."/>
            <person name="Sun Q."/>
        </authorList>
    </citation>
    <scope>NUCLEOTIDE SEQUENCE [LARGE SCALE GENOMIC DNA]</scope>
    <source>
        <strain evidence="6 7">NSJ-46</strain>
    </source>
</reference>
<evidence type="ECO:0000259" key="5">
    <source>
        <dbReference type="Pfam" id="PF13407"/>
    </source>
</evidence>
<dbReference type="InterPro" id="IPR025997">
    <property type="entry name" value="SBP_2_dom"/>
</dbReference>
<evidence type="ECO:0000256" key="4">
    <source>
        <dbReference type="SAM" id="SignalP"/>
    </source>
</evidence>
<accession>A0ABR7N6T4</accession>
<dbReference type="Gene3D" id="3.40.50.2300">
    <property type="match status" value="2"/>
</dbReference>
<keyword evidence="7" id="KW-1185">Reference proteome</keyword>
<feature type="chain" id="PRO_5045518186" evidence="4">
    <location>
        <begin position="18"/>
        <end position="345"/>
    </location>
</feature>
<comment type="caution">
    <text evidence="6">The sequence shown here is derived from an EMBL/GenBank/DDBJ whole genome shotgun (WGS) entry which is preliminary data.</text>
</comment>
<dbReference type="EMBL" id="JACRSZ010000001">
    <property type="protein sequence ID" value="MBC8571855.1"/>
    <property type="molecule type" value="Genomic_DNA"/>
</dbReference>
<proteinExistence type="inferred from homology"/>
<evidence type="ECO:0000256" key="3">
    <source>
        <dbReference type="ARBA" id="ARBA00022729"/>
    </source>
</evidence>
<dbReference type="PANTHER" id="PTHR46847">
    <property type="entry name" value="D-ALLOSE-BINDING PERIPLASMIC PROTEIN-RELATED"/>
    <property type="match status" value="1"/>
</dbReference>
<dbReference type="InterPro" id="IPR028082">
    <property type="entry name" value="Peripla_BP_I"/>
</dbReference>
<keyword evidence="3 4" id="KW-0732">Signal</keyword>
<dbReference type="PANTHER" id="PTHR46847:SF3">
    <property type="entry name" value="GALACTOFURANOSE-BINDING PROTEIN YTFQ"/>
    <property type="match status" value="1"/>
</dbReference>